<dbReference type="EMBL" id="JADSJR010000009">
    <property type="protein sequence ID" value="MBG2914473.1"/>
    <property type="molecule type" value="Genomic_DNA"/>
</dbReference>
<organism evidence="1 2">
    <name type="scientific">Proteus terrae subsp. cibarius</name>
    <dbReference type="NCBI Taxonomy" id="626774"/>
    <lineage>
        <taxon>Bacteria</taxon>
        <taxon>Pseudomonadati</taxon>
        <taxon>Pseudomonadota</taxon>
        <taxon>Gammaproteobacteria</taxon>
        <taxon>Enterobacterales</taxon>
        <taxon>Morganellaceae</taxon>
        <taxon>Proteus</taxon>
    </lineage>
</organism>
<reference evidence="1" key="1">
    <citation type="submission" date="2020-11" db="EMBL/GenBank/DDBJ databases">
        <title>Enhanced detection system for hospital associated transmission using whole genome sequencing surveillance.</title>
        <authorList>
            <person name="Harrison L.H."/>
            <person name="Van Tyne D."/>
            <person name="Marsh J.W."/>
            <person name="Griffith M.P."/>
            <person name="Snyder D.J."/>
            <person name="Cooper V.S."/>
            <person name="Mustapha M."/>
        </authorList>
    </citation>
    <scope>NUCLEOTIDE SEQUENCE</scope>
    <source>
        <strain evidence="1">PR00070</strain>
    </source>
</reference>
<comment type="caution">
    <text evidence="1">The sequence shown here is derived from an EMBL/GenBank/DDBJ whole genome shotgun (WGS) entry which is preliminary data.</text>
</comment>
<sequence length="54" mass="6448">MKELDIVRECILRGLWVFMKIIERKNSLNKIKNGGDDEKELCVFIKNCKNNFFI</sequence>
<dbReference type="AlphaFoldDB" id="A0A8I0WSJ1"/>
<proteinExistence type="predicted"/>
<evidence type="ECO:0000313" key="1">
    <source>
        <dbReference type="EMBL" id="MBG2914473.1"/>
    </source>
</evidence>
<gene>
    <name evidence="1" type="ORF">I4901_08855</name>
</gene>
<accession>A0A8I0WSJ1</accession>
<protein>
    <submittedName>
        <fullName evidence="1">Uncharacterized protein</fullName>
    </submittedName>
</protein>
<dbReference type="Proteomes" id="UP000612266">
    <property type="component" value="Unassembled WGS sequence"/>
</dbReference>
<evidence type="ECO:0000313" key="2">
    <source>
        <dbReference type="Proteomes" id="UP000612266"/>
    </source>
</evidence>
<name>A0A8I0WSJ1_9GAMM</name>
<dbReference type="RefSeq" id="WP_196563709.1">
    <property type="nucleotide sequence ID" value="NZ_JADSJR010000009.1"/>
</dbReference>